<gene>
    <name evidence="2" type="ORF">JF888_05340</name>
</gene>
<dbReference type="PROSITE" id="PS51819">
    <property type="entry name" value="VOC"/>
    <property type="match status" value="1"/>
</dbReference>
<feature type="domain" description="VOC" evidence="1">
    <location>
        <begin position="5"/>
        <end position="120"/>
    </location>
</feature>
<comment type="caution">
    <text evidence="2">The sequence shown here is derived from an EMBL/GenBank/DDBJ whole genome shotgun (WGS) entry which is preliminary data.</text>
</comment>
<dbReference type="EMBL" id="JAEKNQ010000021">
    <property type="protein sequence ID" value="MBJ7602601.1"/>
    <property type="molecule type" value="Genomic_DNA"/>
</dbReference>
<dbReference type="SUPFAM" id="SSF54593">
    <property type="entry name" value="Glyoxalase/Bleomycin resistance protein/Dihydroxybiphenyl dioxygenase"/>
    <property type="match status" value="1"/>
</dbReference>
<reference evidence="2 3" key="1">
    <citation type="submission" date="2020-10" db="EMBL/GenBank/DDBJ databases">
        <title>Ca. Dormibacterota MAGs.</title>
        <authorList>
            <person name="Montgomery K."/>
        </authorList>
    </citation>
    <scope>NUCLEOTIDE SEQUENCE [LARGE SCALE GENOMIC DNA]</scope>
    <source>
        <strain evidence="2">SC8811_S16_3</strain>
    </source>
</reference>
<dbReference type="Proteomes" id="UP000620075">
    <property type="component" value="Unassembled WGS sequence"/>
</dbReference>
<evidence type="ECO:0000259" key="1">
    <source>
        <dbReference type="PROSITE" id="PS51819"/>
    </source>
</evidence>
<dbReference type="InterPro" id="IPR004360">
    <property type="entry name" value="Glyas_Fos-R_dOase_dom"/>
</dbReference>
<accession>A0A934NBM7</accession>
<dbReference type="Pfam" id="PF00903">
    <property type="entry name" value="Glyoxalase"/>
    <property type="match status" value="1"/>
</dbReference>
<sequence>MFENTKAFSGFSVNDIAKAKQFYSETLGLRVSEANGMLTLHIAGDRNTLVYPKPDHTPATFTILNFPVDDIDSAVDQLTARGISFERYEGSDEKGVIRNWGPPIAWFKDPAGNIMSVLQEV</sequence>
<evidence type="ECO:0000313" key="2">
    <source>
        <dbReference type="EMBL" id="MBJ7602601.1"/>
    </source>
</evidence>
<dbReference type="Gene3D" id="3.10.180.10">
    <property type="entry name" value="2,3-Dihydroxybiphenyl 1,2-Dioxygenase, domain 1"/>
    <property type="match status" value="1"/>
</dbReference>
<dbReference type="InterPro" id="IPR037523">
    <property type="entry name" value="VOC_core"/>
</dbReference>
<name>A0A934NBM7_9BACT</name>
<dbReference type="InterPro" id="IPR029068">
    <property type="entry name" value="Glyas_Bleomycin-R_OHBP_Dase"/>
</dbReference>
<dbReference type="RefSeq" id="WP_350340708.1">
    <property type="nucleotide sequence ID" value="NZ_JAEKNQ010000021.1"/>
</dbReference>
<organism evidence="2 3">
    <name type="scientific">Candidatus Dormiibacter inghamiae</name>
    <dbReference type="NCBI Taxonomy" id="3127013"/>
    <lineage>
        <taxon>Bacteria</taxon>
        <taxon>Bacillati</taxon>
        <taxon>Candidatus Dormiibacterota</taxon>
        <taxon>Candidatus Dormibacteria</taxon>
        <taxon>Candidatus Dormibacterales</taxon>
        <taxon>Candidatus Dormibacteraceae</taxon>
        <taxon>Candidatus Dormiibacter</taxon>
    </lineage>
</organism>
<dbReference type="AlphaFoldDB" id="A0A934NBM7"/>
<protein>
    <submittedName>
        <fullName evidence="2">VOC family protein</fullName>
    </submittedName>
</protein>
<proteinExistence type="predicted"/>
<evidence type="ECO:0000313" key="3">
    <source>
        <dbReference type="Proteomes" id="UP000620075"/>
    </source>
</evidence>